<dbReference type="EC" id="4.3.3.6" evidence="3"/>
<evidence type="ECO:0000256" key="4">
    <source>
        <dbReference type="ARBA" id="ARBA00022898"/>
    </source>
</evidence>
<dbReference type="InterPro" id="IPR013785">
    <property type="entry name" value="Aldolase_TIM"/>
</dbReference>
<dbReference type="PANTHER" id="PTHR31829:SF0">
    <property type="entry name" value="PYRIDOXAL 5'-PHOSPHATE SYNTHASE SUBUNIT SNZ1-RELATED"/>
    <property type="match status" value="1"/>
</dbReference>
<evidence type="ECO:0000256" key="5">
    <source>
        <dbReference type="ARBA" id="ARBA00023239"/>
    </source>
</evidence>
<evidence type="ECO:0000256" key="7">
    <source>
        <dbReference type="ARBA" id="ARBA00047992"/>
    </source>
</evidence>
<evidence type="ECO:0000259" key="9">
    <source>
        <dbReference type="Pfam" id="PF01680"/>
    </source>
</evidence>
<dbReference type="GO" id="GO:0036381">
    <property type="term" value="F:pyridoxal 5'-phosphate synthase (glutamine hydrolysing) activity"/>
    <property type="evidence" value="ECO:0007669"/>
    <property type="project" value="UniProtKB-EC"/>
</dbReference>
<dbReference type="GO" id="GO:0006520">
    <property type="term" value="P:amino acid metabolic process"/>
    <property type="evidence" value="ECO:0007669"/>
    <property type="project" value="TreeGrafter"/>
</dbReference>
<evidence type="ECO:0000256" key="6">
    <source>
        <dbReference type="ARBA" id="ARBA00023270"/>
    </source>
</evidence>
<evidence type="ECO:0000256" key="2">
    <source>
        <dbReference type="ARBA" id="ARBA00007281"/>
    </source>
</evidence>
<protein>
    <recommendedName>
        <fullName evidence="3">pyridoxal 5'-phosphate synthase (glutamine hydrolyzing)</fullName>
        <ecNumber evidence="3">4.3.3.6</ecNumber>
    </recommendedName>
</protein>
<reference evidence="10 11" key="1">
    <citation type="submission" date="2009-01" db="EMBL/GenBank/DDBJ databases">
        <authorList>
            <person name="Qin X."/>
            <person name="Bachman B."/>
            <person name="Battles P."/>
            <person name="Bell A."/>
            <person name="Bess C."/>
            <person name="Bickham C."/>
            <person name="Chaboub L."/>
            <person name="Chen D."/>
            <person name="Coyle M."/>
            <person name="Deiros D.R."/>
            <person name="Dinh H."/>
            <person name="Forbes L."/>
            <person name="Fowler G."/>
            <person name="Francisco L."/>
            <person name="Fu Q."/>
            <person name="Gubbala S."/>
            <person name="Hale W."/>
            <person name="Han Y."/>
            <person name="Hemphill L."/>
            <person name="Highlander S.K."/>
            <person name="Hirani K."/>
            <person name="Hogues M."/>
            <person name="Jackson L."/>
            <person name="Jakkamsetti A."/>
            <person name="Javaid M."/>
            <person name="Jiang H."/>
            <person name="Korchina V."/>
            <person name="Kovar C."/>
            <person name="Lara F."/>
            <person name="Lee S."/>
            <person name="Mata R."/>
            <person name="Mathew T."/>
            <person name="Moen C."/>
            <person name="Morales K."/>
            <person name="Munidasa M."/>
            <person name="Nazareth L."/>
            <person name="Ngo R."/>
            <person name="Nguyen L."/>
            <person name="Okwuonu G."/>
            <person name="Ongeri F."/>
            <person name="Patil S."/>
            <person name="Petrosino J."/>
            <person name="Pham C."/>
            <person name="Pham P."/>
            <person name="Pu L.-L."/>
            <person name="Puazo M."/>
            <person name="Raj R."/>
            <person name="Reid J."/>
            <person name="Rouhana J."/>
            <person name="Saada N."/>
            <person name="Shang Y."/>
            <person name="Simmons D."/>
            <person name="Thornton R."/>
            <person name="Warren J."/>
            <person name="Weissenberger G."/>
            <person name="Zhang J."/>
            <person name="Zhang L."/>
            <person name="Zhou C."/>
            <person name="Zhu D."/>
            <person name="Muzny D."/>
            <person name="Worley K."/>
            <person name="Gibbs R."/>
        </authorList>
    </citation>
    <scope>NUCLEOTIDE SEQUENCE [LARGE SCALE GENOMIC DNA]</scope>
    <source>
        <strain evidence="11">ATCC 8290 / DSM 20176 / CCUG 30140 / JCM 1155 / KCTC 3500 / NBRC 15886 / NCIMB 8040 / NRRL B-1843 / 9</strain>
    </source>
</reference>
<proteinExistence type="inferred from homology"/>
<dbReference type="EMBL" id="ACGP01000221">
    <property type="protein sequence ID" value="EEI23260.1"/>
    <property type="molecule type" value="Genomic_DNA"/>
</dbReference>
<dbReference type="SUPFAM" id="SSF51366">
    <property type="entry name" value="Ribulose-phoshate binding barrel"/>
    <property type="match status" value="1"/>
</dbReference>
<keyword evidence="6" id="KW-0704">Schiff base</keyword>
<dbReference type="Gene3D" id="3.20.20.70">
    <property type="entry name" value="Aldolase class I"/>
    <property type="match status" value="1"/>
</dbReference>
<evidence type="ECO:0000313" key="10">
    <source>
        <dbReference type="EMBL" id="EEI23260.1"/>
    </source>
</evidence>
<evidence type="ECO:0000313" key="11">
    <source>
        <dbReference type="Proteomes" id="UP000003752"/>
    </source>
</evidence>
<dbReference type="InterPro" id="IPR033755">
    <property type="entry name" value="PdxS/SNZ_N"/>
</dbReference>
<dbReference type="GO" id="GO:0042823">
    <property type="term" value="P:pyridoxal phosphate biosynthetic process"/>
    <property type="evidence" value="ECO:0007669"/>
    <property type="project" value="InterPro"/>
</dbReference>
<dbReference type="GO" id="GO:0008615">
    <property type="term" value="P:pyridoxine biosynthetic process"/>
    <property type="evidence" value="ECO:0007669"/>
    <property type="project" value="TreeGrafter"/>
</dbReference>
<dbReference type="HOGENOM" id="CLU_2356146_0_0_9"/>
<keyword evidence="5 10" id="KW-0456">Lyase</keyword>
<feature type="domain" description="PdxS/SNZ N-terminal" evidence="9">
    <location>
        <begin position="1"/>
        <end position="89"/>
    </location>
</feature>
<gene>
    <name evidence="10" type="ORF">HMPREF0519_2610</name>
</gene>
<dbReference type="PANTHER" id="PTHR31829">
    <property type="entry name" value="PYRIDOXAL 5'-PHOSPHATE SYNTHASE SUBUNIT SNZ1-RELATED"/>
    <property type="match status" value="1"/>
</dbReference>
<organism evidence="10 11">
    <name type="scientific">Lentilactobacillus hilgardii (strain ATCC 8290 / DSM 20176 / CCUG 30140 / JCM 1155 / KCTC 3500 / NBRC 15886 / NCIMB 8040 / NRRL B-1843 / 9)</name>
    <dbReference type="NCBI Taxonomy" id="1423757"/>
    <lineage>
        <taxon>Bacteria</taxon>
        <taxon>Bacillati</taxon>
        <taxon>Bacillota</taxon>
        <taxon>Bacilli</taxon>
        <taxon>Lactobacillales</taxon>
        <taxon>Lactobacillaceae</taxon>
        <taxon>Lentilactobacillus</taxon>
    </lineage>
</organism>
<comment type="catalytic activity">
    <reaction evidence="7">
        <text>aldehydo-D-ribose 5-phosphate + D-glyceraldehyde 3-phosphate + L-glutamine = pyridoxal 5'-phosphate + L-glutamate + phosphate + 3 H2O + H(+)</text>
        <dbReference type="Rhea" id="RHEA:31507"/>
        <dbReference type="ChEBI" id="CHEBI:15377"/>
        <dbReference type="ChEBI" id="CHEBI:15378"/>
        <dbReference type="ChEBI" id="CHEBI:29985"/>
        <dbReference type="ChEBI" id="CHEBI:43474"/>
        <dbReference type="ChEBI" id="CHEBI:58273"/>
        <dbReference type="ChEBI" id="CHEBI:58359"/>
        <dbReference type="ChEBI" id="CHEBI:59776"/>
        <dbReference type="ChEBI" id="CHEBI:597326"/>
        <dbReference type="EC" id="4.3.3.6"/>
    </reaction>
</comment>
<dbReference type="PROSITE" id="PS51129">
    <property type="entry name" value="PDXS_SNZ_2"/>
    <property type="match status" value="1"/>
</dbReference>
<dbReference type="InterPro" id="IPR001852">
    <property type="entry name" value="PdxS/SNZ"/>
</dbReference>
<name>C0XMZ9_LENH9</name>
<dbReference type="Proteomes" id="UP000003752">
    <property type="component" value="Unassembled WGS sequence"/>
</dbReference>
<accession>C0XMZ9</accession>
<dbReference type="InterPro" id="IPR011060">
    <property type="entry name" value="RibuloseP-bd_barrel"/>
</dbReference>
<dbReference type="AlphaFoldDB" id="C0XMZ9"/>
<sequence length="96" mass="10638">MIESIMDIVSIRVMAKARIGHSAEARVLEAVGVVYIGESEFLSPTDNEYHILKNEYTVPFVCGCRNLGEALRRIDEGTSILRTKSESGTLLQNPIN</sequence>
<dbReference type="Pfam" id="PF01680">
    <property type="entry name" value="SOR_SNZ"/>
    <property type="match status" value="1"/>
</dbReference>
<evidence type="ECO:0000256" key="1">
    <source>
        <dbReference type="ARBA" id="ARBA00004737"/>
    </source>
</evidence>
<evidence type="ECO:0000256" key="3">
    <source>
        <dbReference type="ARBA" id="ARBA00012084"/>
    </source>
</evidence>
<dbReference type="PATRIC" id="fig|1423757.3.peg.1238"/>
<comment type="similarity">
    <text evidence="2 8">Belongs to the PdxS/SNZ family.</text>
</comment>
<evidence type="ECO:0000256" key="8">
    <source>
        <dbReference type="PROSITE-ProRule" id="PRU00481"/>
    </source>
</evidence>
<comment type="pathway">
    <text evidence="1">Cofactor biosynthesis; pyridoxal 5'-phosphate biosynthesis.</text>
</comment>
<dbReference type="RefSeq" id="WP_003635844.1">
    <property type="nucleotide sequence ID" value="NZ_AZDF01000027.1"/>
</dbReference>
<keyword evidence="11" id="KW-1185">Reference proteome</keyword>
<comment type="caution">
    <text evidence="10">The sequence shown here is derived from an EMBL/GenBank/DDBJ whole genome shotgun (WGS) entry which is preliminary data.</text>
</comment>
<keyword evidence="4" id="KW-0663">Pyridoxal phosphate</keyword>